<comment type="caution">
    <text evidence="4">The sequence shown here is derived from an EMBL/GenBank/DDBJ whole genome shotgun (WGS) entry which is preliminary data.</text>
</comment>
<feature type="coiled-coil region" evidence="2">
    <location>
        <begin position="91"/>
        <end position="162"/>
    </location>
</feature>
<evidence type="ECO:0000256" key="2">
    <source>
        <dbReference type="SAM" id="Coils"/>
    </source>
</evidence>
<feature type="non-terminal residue" evidence="4">
    <location>
        <position position="1"/>
    </location>
</feature>
<keyword evidence="5" id="KW-1185">Reference proteome</keyword>
<keyword evidence="2" id="KW-0175">Coiled coil</keyword>
<accession>A0ABR0Y449</accession>
<comment type="similarity">
    <text evidence="1">Belongs to the apolipoprotein L family.</text>
</comment>
<organism evidence="4 5">
    <name type="scientific">Huso huso</name>
    <name type="common">Beluga</name>
    <name type="synonym">Acipenser huso</name>
    <dbReference type="NCBI Taxonomy" id="61971"/>
    <lineage>
        <taxon>Eukaryota</taxon>
        <taxon>Metazoa</taxon>
        <taxon>Chordata</taxon>
        <taxon>Craniata</taxon>
        <taxon>Vertebrata</taxon>
        <taxon>Euteleostomi</taxon>
        <taxon>Actinopterygii</taxon>
        <taxon>Chondrostei</taxon>
        <taxon>Acipenseriformes</taxon>
        <taxon>Acipenseridae</taxon>
        <taxon>Huso</taxon>
    </lineage>
</organism>
<dbReference type="PANTHER" id="PTHR14096">
    <property type="entry name" value="APOLIPOPROTEIN L"/>
    <property type="match status" value="1"/>
</dbReference>
<feature type="region of interest" description="Disordered" evidence="3">
    <location>
        <begin position="1"/>
        <end position="22"/>
    </location>
</feature>
<gene>
    <name evidence="4" type="ORF">HHUSO_G35282</name>
</gene>
<dbReference type="Pfam" id="PF05461">
    <property type="entry name" value="ApoL"/>
    <property type="match status" value="1"/>
</dbReference>
<proteinExistence type="inferred from homology"/>
<evidence type="ECO:0000313" key="5">
    <source>
        <dbReference type="Proteomes" id="UP001369086"/>
    </source>
</evidence>
<evidence type="ECO:0000256" key="3">
    <source>
        <dbReference type="SAM" id="MobiDB-lite"/>
    </source>
</evidence>
<dbReference type="InterPro" id="IPR008405">
    <property type="entry name" value="ApoL"/>
</dbReference>
<sequence length="440" mass="47613">CDSLNRVDEQDEEWGEMQEKQREMGVKMRMMEERRMEWVKERWLRVIENTLRREMEENLRKMGWMSRMMQRREIEKKQCELKKTLEAEVTLSEIETIWRKMEEKLRQLKEKWMRKMGEELKSMKHEVAQRRIELMKDFVKDYEKEKQEIEKLLTELSEIADGLDKVDRDCTIAKTTGSTAGVVGGVLTIVGIGLAPVTFGASLGLSIAGTVTAVAGSVTSGGAQIGKHVKDGKANKRVTEILEIIHTKIIALCKSCKISLPQCNWNIEEADLTSTVKTCLSAAAAAAGLVDAAVVDAADAVIDAAVSLDAAAGVTPNPSDNGAAGGAVVGAAVGASVFNGGRVLVSLIDDAATAASAGRAAAGLLDDAAAVALKSTGRVVGGVASGVFVVWDAVLIGINAKKLHEGSPTERAQEIRKLVETGELELAKLEEVNSDIKNIL</sequence>
<dbReference type="PANTHER" id="PTHR14096:SF27">
    <property type="entry name" value="APOLIPOPROTEIN L2"/>
    <property type="match status" value="1"/>
</dbReference>
<dbReference type="EMBL" id="JAHFZB010000050">
    <property type="protein sequence ID" value="KAK6467281.1"/>
    <property type="molecule type" value="Genomic_DNA"/>
</dbReference>
<name>A0ABR0Y449_HUSHU</name>
<reference evidence="4 5" key="1">
    <citation type="submission" date="2021-05" db="EMBL/GenBank/DDBJ databases">
        <authorList>
            <person name="Zahm M."/>
            <person name="Klopp C."/>
            <person name="Cabau C."/>
            <person name="Kuhl H."/>
            <person name="Suciu R."/>
            <person name="Ciorpac M."/>
            <person name="Holostenco D."/>
            <person name="Gessner J."/>
            <person name="Wuertz S."/>
            <person name="Hohne C."/>
            <person name="Stock M."/>
            <person name="Gislard M."/>
            <person name="Lluch J."/>
            <person name="Milhes M."/>
            <person name="Lampietro C."/>
            <person name="Lopez Roques C."/>
            <person name="Donnadieu C."/>
            <person name="Du K."/>
            <person name="Schartl M."/>
            <person name="Guiguen Y."/>
        </authorList>
    </citation>
    <scope>NUCLEOTIDE SEQUENCE [LARGE SCALE GENOMIC DNA]</scope>
    <source>
        <strain evidence="4">Hh-F2</strain>
        <tissue evidence="4">Blood</tissue>
    </source>
</reference>
<dbReference type="Proteomes" id="UP001369086">
    <property type="component" value="Unassembled WGS sequence"/>
</dbReference>
<protein>
    <submittedName>
        <fullName evidence="4">Uncharacterized protein</fullName>
    </submittedName>
</protein>
<evidence type="ECO:0000313" key="4">
    <source>
        <dbReference type="EMBL" id="KAK6467281.1"/>
    </source>
</evidence>
<evidence type="ECO:0000256" key="1">
    <source>
        <dbReference type="ARBA" id="ARBA00010090"/>
    </source>
</evidence>